<evidence type="ECO:0000313" key="1">
    <source>
        <dbReference type="EMBL" id="KAJ7988688.1"/>
    </source>
</evidence>
<organism evidence="1 2">
    <name type="scientific">Dallia pectoralis</name>
    <name type="common">Alaska blackfish</name>
    <dbReference type="NCBI Taxonomy" id="75939"/>
    <lineage>
        <taxon>Eukaryota</taxon>
        <taxon>Metazoa</taxon>
        <taxon>Chordata</taxon>
        <taxon>Craniata</taxon>
        <taxon>Vertebrata</taxon>
        <taxon>Euteleostomi</taxon>
        <taxon>Actinopterygii</taxon>
        <taxon>Neopterygii</taxon>
        <taxon>Teleostei</taxon>
        <taxon>Protacanthopterygii</taxon>
        <taxon>Esociformes</taxon>
        <taxon>Umbridae</taxon>
        <taxon>Dallia</taxon>
    </lineage>
</organism>
<dbReference type="Proteomes" id="UP001157502">
    <property type="component" value="Chromosome 30"/>
</dbReference>
<sequence>MDCLSPDLVVGGGVGVGRGCWMGGYSEDEDELLPLERCSKDVQRMPTLQPKSEGSLRRRLLTSKIHQQRDALWAPRLLAKGPQDSKGLQRPVPRQGFPYPGPQSKPCPPDPVLHHQVGHSTRGPLGHTDLRMTSYSPPSLHPGFSFPPPPPSPSGAGSYTQTGPCGHSNVGPLRYSFSNPGYCNPTYNTSPSSSPRPGTHRPDHRPSFSYPYCGYPPPGLGCDPVPSPSGSGHILNPGLAPEARASVSSRRKSFSTLKLLRWRSSKDCKNPSPQTPLLHAHQHPHWRVYEMPEFHPPVGFVIIGLEPTLL</sequence>
<accession>A0ACC2FB84</accession>
<evidence type="ECO:0000313" key="2">
    <source>
        <dbReference type="Proteomes" id="UP001157502"/>
    </source>
</evidence>
<protein>
    <submittedName>
        <fullName evidence="1">Uncharacterized protein</fullName>
    </submittedName>
</protein>
<gene>
    <name evidence="1" type="ORF">DPEC_G00311830</name>
</gene>
<name>A0ACC2FB84_DALPE</name>
<reference evidence="1" key="1">
    <citation type="submission" date="2021-05" db="EMBL/GenBank/DDBJ databases">
        <authorList>
            <person name="Pan Q."/>
            <person name="Jouanno E."/>
            <person name="Zahm M."/>
            <person name="Klopp C."/>
            <person name="Cabau C."/>
            <person name="Louis A."/>
            <person name="Berthelot C."/>
            <person name="Parey E."/>
            <person name="Roest Crollius H."/>
            <person name="Montfort J."/>
            <person name="Robinson-Rechavi M."/>
            <person name="Bouchez O."/>
            <person name="Lampietro C."/>
            <person name="Lopez Roques C."/>
            <person name="Donnadieu C."/>
            <person name="Postlethwait J."/>
            <person name="Bobe J."/>
            <person name="Dillon D."/>
            <person name="Chandos A."/>
            <person name="von Hippel F."/>
            <person name="Guiguen Y."/>
        </authorList>
    </citation>
    <scope>NUCLEOTIDE SEQUENCE</scope>
    <source>
        <strain evidence="1">YG-Jan2019</strain>
    </source>
</reference>
<comment type="caution">
    <text evidence="1">The sequence shown here is derived from an EMBL/GenBank/DDBJ whole genome shotgun (WGS) entry which is preliminary data.</text>
</comment>
<dbReference type="EMBL" id="CM055757">
    <property type="protein sequence ID" value="KAJ7988688.1"/>
    <property type="molecule type" value="Genomic_DNA"/>
</dbReference>
<proteinExistence type="predicted"/>
<keyword evidence="2" id="KW-1185">Reference proteome</keyword>